<accession>A0AAP2GPW3</accession>
<organism evidence="1 2">
    <name type="scientific">Chryseosolibacter histidini</name>
    <dbReference type="NCBI Taxonomy" id="2782349"/>
    <lineage>
        <taxon>Bacteria</taxon>
        <taxon>Pseudomonadati</taxon>
        <taxon>Bacteroidota</taxon>
        <taxon>Cytophagia</taxon>
        <taxon>Cytophagales</taxon>
        <taxon>Chryseotaleaceae</taxon>
        <taxon>Chryseosolibacter</taxon>
    </lineage>
</organism>
<dbReference type="RefSeq" id="WP_254164444.1">
    <property type="nucleotide sequence ID" value="NZ_JAHESF010000014.1"/>
</dbReference>
<dbReference type="Gene3D" id="3.20.20.80">
    <property type="entry name" value="Glycosidases"/>
    <property type="match status" value="1"/>
</dbReference>
<reference evidence="1 2" key="1">
    <citation type="submission" date="2021-05" db="EMBL/GenBank/DDBJ databases">
        <title>A Polyphasic approach of four new species of the genus Ohtaekwangia: Ohtaekwangia histidinii sp. nov., Ohtaekwangia cretensis sp. nov., Ohtaekwangia indiensis sp. nov., Ohtaekwangia reichenbachii sp. nov. from diverse environment.</title>
        <authorList>
            <person name="Octaviana S."/>
        </authorList>
    </citation>
    <scope>NUCLEOTIDE SEQUENCE [LARGE SCALE GENOMIC DNA]</scope>
    <source>
        <strain evidence="1 2">PWU4</strain>
    </source>
</reference>
<proteinExistence type="predicted"/>
<dbReference type="Pfam" id="PF00232">
    <property type="entry name" value="Glyco_hydro_1"/>
    <property type="match status" value="1"/>
</dbReference>
<gene>
    <name evidence="1" type="ORF">KK083_15855</name>
</gene>
<comment type="caution">
    <text evidence="1">The sequence shown here is derived from an EMBL/GenBank/DDBJ whole genome shotgun (WGS) entry which is preliminary data.</text>
</comment>
<keyword evidence="2" id="KW-1185">Reference proteome</keyword>
<dbReference type="GO" id="GO:0004553">
    <property type="term" value="F:hydrolase activity, hydrolyzing O-glycosyl compounds"/>
    <property type="evidence" value="ECO:0007669"/>
    <property type="project" value="InterPro"/>
</dbReference>
<dbReference type="InterPro" id="IPR001360">
    <property type="entry name" value="Glyco_hydro_1"/>
</dbReference>
<sequence>MDKRSSSCIPEIWGGIECSFNRVGDLFMDQLHYTGHYQRGEADIERFAATGIRAIRYPVIWERHQFSPHATIDWSWTERQLNALNRHRIKPIAGLMHHGNGPSFTSLMSPDLPDLFAAYAGSVAEKFPWLEWYTPINEPLTTARFSGLYGLWYPHRKRAGAFAVILLNQMKAIVLAMAEIRKINPDARLLQTEDLSKTYSTSLLQYQADFENERRWLTFDILSGLLNRDHALWDYFKWLKVPDRMLNFFLDNPCTPDLIGADHYLTSERFLDQKFKLYPEHYWGGNHKHRYADVEAMRVNHPSPSGLKVLLKECWERYNIPIAVTEVHINGHNDDQIRWFKEVWDICVTLNNEGLNIPAVTAWALLGSYGWNQLLTKPNDHYEHGAFDLRTGTPEPTPLVDFLRALSSNPNHHHPALEQKGWWQHENRRLYDAQPRCVTVASCRLPVAS</sequence>
<name>A0AAP2GPW3_9BACT</name>
<dbReference type="Proteomes" id="UP001319200">
    <property type="component" value="Unassembled WGS sequence"/>
</dbReference>
<evidence type="ECO:0000313" key="1">
    <source>
        <dbReference type="EMBL" id="MBT1698365.1"/>
    </source>
</evidence>
<dbReference type="GO" id="GO:0005975">
    <property type="term" value="P:carbohydrate metabolic process"/>
    <property type="evidence" value="ECO:0007669"/>
    <property type="project" value="InterPro"/>
</dbReference>
<protein>
    <submittedName>
        <fullName evidence="1">Family 1 glycosylhydrolase</fullName>
    </submittedName>
</protein>
<dbReference type="SUPFAM" id="SSF51445">
    <property type="entry name" value="(Trans)glycosidases"/>
    <property type="match status" value="1"/>
</dbReference>
<dbReference type="InterPro" id="IPR017853">
    <property type="entry name" value="GH"/>
</dbReference>
<evidence type="ECO:0000313" key="2">
    <source>
        <dbReference type="Proteomes" id="UP001319200"/>
    </source>
</evidence>
<dbReference type="EMBL" id="JAHESF010000014">
    <property type="protein sequence ID" value="MBT1698365.1"/>
    <property type="molecule type" value="Genomic_DNA"/>
</dbReference>
<dbReference type="AlphaFoldDB" id="A0AAP2GPW3"/>